<reference evidence="1" key="1">
    <citation type="submission" date="2013-07" db="EMBL/GenBank/DDBJ databases">
        <title>The genome of Eucalyptus grandis.</title>
        <authorList>
            <person name="Schmutz J."/>
            <person name="Hayes R."/>
            <person name="Myburg A."/>
            <person name="Tuskan G."/>
            <person name="Grattapaglia D."/>
            <person name="Rokhsar D.S."/>
        </authorList>
    </citation>
    <scope>NUCLEOTIDE SEQUENCE</scope>
    <source>
        <tissue evidence="1">Leaf extractions</tissue>
    </source>
</reference>
<name>A0A059AZX2_EUCGR</name>
<protein>
    <submittedName>
        <fullName evidence="1">Uncharacterized protein</fullName>
    </submittedName>
</protein>
<organism evidence="1">
    <name type="scientific">Eucalyptus grandis</name>
    <name type="common">Flooded gum</name>
    <dbReference type="NCBI Taxonomy" id="71139"/>
    <lineage>
        <taxon>Eukaryota</taxon>
        <taxon>Viridiplantae</taxon>
        <taxon>Streptophyta</taxon>
        <taxon>Embryophyta</taxon>
        <taxon>Tracheophyta</taxon>
        <taxon>Spermatophyta</taxon>
        <taxon>Magnoliopsida</taxon>
        <taxon>eudicotyledons</taxon>
        <taxon>Gunneridae</taxon>
        <taxon>Pentapetalae</taxon>
        <taxon>rosids</taxon>
        <taxon>malvids</taxon>
        <taxon>Myrtales</taxon>
        <taxon>Myrtaceae</taxon>
        <taxon>Myrtoideae</taxon>
        <taxon>Eucalypteae</taxon>
        <taxon>Eucalyptus</taxon>
    </lineage>
</organism>
<dbReference type="AlphaFoldDB" id="A0A059AZX2"/>
<dbReference type="Gramene" id="KCW59517">
    <property type="protein sequence ID" value="KCW59517"/>
    <property type="gene ID" value="EUGRSUZ_H02269"/>
</dbReference>
<gene>
    <name evidence="1" type="ORF">EUGRSUZ_H02269</name>
</gene>
<proteinExistence type="predicted"/>
<accession>A0A059AZX2</accession>
<sequence>MNASPHFKSKQYSRVGVFACKAKAKHKIKAKCKPLLCNTPSMSHIVREEKNKDTGNTNFALKQCGFSRLSEHEISAEYGNCHDLQSFHSN</sequence>
<dbReference type="EMBL" id="KK198760">
    <property type="protein sequence ID" value="KCW59517.1"/>
    <property type="molecule type" value="Genomic_DNA"/>
</dbReference>
<evidence type="ECO:0000313" key="1">
    <source>
        <dbReference type="EMBL" id="KCW59517.1"/>
    </source>
</evidence>
<dbReference type="InParanoid" id="A0A059AZX2"/>